<reference evidence="2 3" key="1">
    <citation type="submission" date="2017-10" db="EMBL/GenBank/DDBJ databases">
        <title>Extensive intraspecific genome diversity in a model arbuscular mycorrhizal fungus.</title>
        <authorList>
            <person name="Chen E.C.H."/>
            <person name="Morin E."/>
            <person name="Baudet D."/>
            <person name="Noel J."/>
            <person name="Ndikumana S."/>
            <person name="Charron P."/>
            <person name="St-Onge C."/>
            <person name="Giorgi J."/>
            <person name="Grigoriev I.V."/>
            <person name="Roux C."/>
            <person name="Martin F.M."/>
            <person name="Corradi N."/>
        </authorList>
    </citation>
    <scope>NUCLEOTIDE SEQUENCE [LARGE SCALE GENOMIC DNA]</scope>
    <source>
        <strain evidence="2 3">A1</strain>
    </source>
</reference>
<feature type="region of interest" description="Disordered" evidence="1">
    <location>
        <begin position="106"/>
        <end position="128"/>
    </location>
</feature>
<dbReference type="VEuPathDB" id="FungiDB:RhiirFUN_001606"/>
<gene>
    <name evidence="2" type="ORF">RhiirA1_454917</name>
</gene>
<sequence length="434" mass="50720">MTRHCWLPTEQESAADALKAASPITILFSIKSSQPSSITCHYWLPTEQEFAFCMNRSWAFDTYFKVLTSAIERCRDEIVKERLRKMRNAEIQKDWELWLEERKADDKDENDKDDVNKDEDDKEHEDSKFVERHELDTIGRTKRWILSSGTDVRQTKQLFSTENWTEMLKSFEDEIETIEEDIPDVVCLFFDEIEQIIKNNEKSEDIVMEIDGISSRKIEAKYKITLGKQDKAYMIEIKRAVLTYAENLADIDLSISKSAFDNSFTNMFTRRFLNKTELKMDLEEICSWASAQRRNEGRSITLRAQCGLPESHHKKNFSDFLDLSITMRDILHAFFNSNANASDEDLHKIFVLRVQSWGWTHQIFAMDCKGTNICKYGKLCTTDLPNSIRILACLEKFYVDMKNLKATLNSICNKANDIALSHAQVHRRKRKGKY</sequence>
<evidence type="ECO:0000313" key="2">
    <source>
        <dbReference type="EMBL" id="PKC70313.1"/>
    </source>
</evidence>
<organism evidence="2 3">
    <name type="scientific">Rhizophagus irregularis</name>
    <dbReference type="NCBI Taxonomy" id="588596"/>
    <lineage>
        <taxon>Eukaryota</taxon>
        <taxon>Fungi</taxon>
        <taxon>Fungi incertae sedis</taxon>
        <taxon>Mucoromycota</taxon>
        <taxon>Glomeromycotina</taxon>
        <taxon>Glomeromycetes</taxon>
        <taxon>Glomerales</taxon>
        <taxon>Glomeraceae</taxon>
        <taxon>Rhizophagus</taxon>
    </lineage>
</organism>
<dbReference type="AlphaFoldDB" id="A0A2N0S422"/>
<dbReference type="EMBL" id="LLXH01000228">
    <property type="protein sequence ID" value="PKC70313.1"/>
    <property type="molecule type" value="Genomic_DNA"/>
</dbReference>
<feature type="compositionally biased region" description="Basic and acidic residues" evidence="1">
    <location>
        <begin position="106"/>
        <end position="115"/>
    </location>
</feature>
<evidence type="ECO:0000256" key="1">
    <source>
        <dbReference type="SAM" id="MobiDB-lite"/>
    </source>
</evidence>
<protein>
    <submittedName>
        <fullName evidence="2">Uncharacterized protein</fullName>
    </submittedName>
</protein>
<comment type="caution">
    <text evidence="2">The sequence shown here is derived from an EMBL/GenBank/DDBJ whole genome shotgun (WGS) entry which is preliminary data.</text>
</comment>
<evidence type="ECO:0000313" key="3">
    <source>
        <dbReference type="Proteomes" id="UP000232688"/>
    </source>
</evidence>
<name>A0A2N0S422_9GLOM</name>
<dbReference type="Proteomes" id="UP000232688">
    <property type="component" value="Unassembled WGS sequence"/>
</dbReference>
<reference evidence="2 3" key="2">
    <citation type="submission" date="2017-10" db="EMBL/GenBank/DDBJ databases">
        <title>Genome analyses suggest a sexual origin of heterokaryosis in a supposedly ancient asexual fungus.</title>
        <authorList>
            <person name="Corradi N."/>
            <person name="Sedzielewska K."/>
            <person name="Noel J."/>
            <person name="Charron P."/>
            <person name="Farinelli L."/>
            <person name="Marton T."/>
            <person name="Kruger M."/>
            <person name="Pelin A."/>
            <person name="Brachmann A."/>
            <person name="Corradi N."/>
        </authorList>
    </citation>
    <scope>NUCLEOTIDE SEQUENCE [LARGE SCALE GENOMIC DNA]</scope>
    <source>
        <strain evidence="2 3">A1</strain>
    </source>
</reference>
<accession>A0A2N0S422</accession>
<dbReference type="VEuPathDB" id="FungiDB:RhiirA1_454917"/>
<dbReference type="VEuPathDB" id="FungiDB:FUN_006131"/>
<proteinExistence type="predicted"/>